<dbReference type="SUPFAM" id="SSF56112">
    <property type="entry name" value="Protein kinase-like (PK-like)"/>
    <property type="match status" value="1"/>
</dbReference>
<feature type="transmembrane region" description="Helical" evidence="7">
    <location>
        <begin position="164"/>
        <end position="184"/>
    </location>
</feature>
<comment type="subcellular location">
    <subcellularLocation>
        <location evidence="1">Cell membrane</location>
        <topology evidence="1">Multi-pass membrane protein</topology>
    </subcellularLocation>
</comment>
<keyword evidence="3 7" id="KW-0812">Transmembrane</keyword>
<feature type="transmembrane region" description="Helical" evidence="7">
    <location>
        <begin position="91"/>
        <end position="112"/>
    </location>
</feature>
<keyword evidence="4 7" id="KW-1133">Transmembrane helix</keyword>
<comment type="caution">
    <text evidence="8">The sequence shown here is derived from an EMBL/GenBank/DDBJ whole genome shotgun (WGS) entry which is preliminary data.</text>
</comment>
<evidence type="ECO:0000256" key="5">
    <source>
        <dbReference type="ARBA" id="ARBA00023136"/>
    </source>
</evidence>
<feature type="transmembrane region" description="Helical" evidence="7">
    <location>
        <begin position="124"/>
        <end position="144"/>
    </location>
</feature>
<organism evidence="8 9">
    <name type="scientific">Occultella aeris</name>
    <dbReference type="NCBI Taxonomy" id="2761496"/>
    <lineage>
        <taxon>Bacteria</taxon>
        <taxon>Bacillati</taxon>
        <taxon>Actinomycetota</taxon>
        <taxon>Actinomycetes</taxon>
        <taxon>Micrococcales</taxon>
        <taxon>Ruaniaceae</taxon>
        <taxon>Occultella</taxon>
    </lineage>
</organism>
<feature type="transmembrane region" description="Helical" evidence="7">
    <location>
        <begin position="655"/>
        <end position="676"/>
    </location>
</feature>
<evidence type="ECO:0000313" key="9">
    <source>
        <dbReference type="Proteomes" id="UP000419743"/>
    </source>
</evidence>
<reference evidence="8 9" key="1">
    <citation type="submission" date="2019-11" db="EMBL/GenBank/DDBJ databases">
        <authorList>
            <person name="Criscuolo A."/>
        </authorList>
    </citation>
    <scope>NUCLEOTIDE SEQUENCE [LARGE SCALE GENOMIC DNA]</scope>
    <source>
        <strain evidence="8">CIP111667</strain>
    </source>
</reference>
<feature type="region of interest" description="Disordered" evidence="6">
    <location>
        <begin position="1"/>
        <end position="29"/>
    </location>
</feature>
<feature type="transmembrane region" description="Helical" evidence="7">
    <location>
        <begin position="737"/>
        <end position="757"/>
    </location>
</feature>
<evidence type="ECO:0000256" key="1">
    <source>
        <dbReference type="ARBA" id="ARBA00004651"/>
    </source>
</evidence>
<keyword evidence="9" id="KW-1185">Reference proteome</keyword>
<dbReference type="AlphaFoldDB" id="A0A7M4DQU8"/>
<feature type="transmembrane region" description="Helical" evidence="7">
    <location>
        <begin position="510"/>
        <end position="531"/>
    </location>
</feature>
<dbReference type="InterPro" id="IPR011009">
    <property type="entry name" value="Kinase-like_dom_sf"/>
</dbReference>
<feature type="transmembrane region" description="Helical" evidence="7">
    <location>
        <begin position="626"/>
        <end position="648"/>
    </location>
</feature>
<feature type="transmembrane region" description="Helical" evidence="7">
    <location>
        <begin position="191"/>
        <end position="209"/>
    </location>
</feature>
<proteinExistence type="predicted"/>
<sequence>MVTEHRAAANDPDAEPLHDAGAATEQSGDVGRASRWFAGAPRAPRDRRPTDAVLLGLSALILLLVWAFARPASTDLRVLESFADSTWFGSWIWQALLTLLMMWAALLITVAIACGRWHLVRDQAAAAIASAAGAVVVGLTVGSAADATDALMPWSADGATYPGLVLAVTTAVVTVTAPQVVAPVRRIGRALVIAGAVAAVATGITGPWGSLTGVALGWVTAAVVHLIAGSPGGRLTLAEVGRALTEIGVDARDLRYVAMNERGQLLVAGASSDGAELLVRVYGRDAWDSQFVTTVGTSLWYRDREPSARLSRLGQVQHEAFATLLAERSGVPVQPIVAAGLAGDRDALLVVRADSSPFTNMSAGDVPDVLVAGYWAAVARLHEIGLSHGSLRPSALVVRSDGTAALADLSQARISPSPFLRAADNAALLIATALVLGPDRAVAASAAALGGEQLVEVLPLLQPGLLARTTRKQVRDHGLDIGALRTMASEAAGVEAPKLAQLRRLSLGKVLTVVVVVLLAYVIVGAISGIGLDNLIAELSAAIPGWVIAAILVTPLVQVGSAMSTIGASPRPLRFLPVLALQYAIQFMGLVVPSVAARVALIVRFFQRAGLPSTTAVTVGAIDGASGIVTQAIMLVVLAATGLVSLTLPSGGLEIDLPLALIALGLVAAIGIAWAIPPVRRFLRARFAETHESLQVLHSPKNLALMLVGNVVAQTLLAVVLWLSLRAFGQELPLTELILIQCVVALFAGLMPVPGGIGVAEAALTAALVAAGIEEATALSTALVFRIATFYLPPAYGGPALGWLRRRGDV</sequence>
<dbReference type="GO" id="GO:0005886">
    <property type="term" value="C:plasma membrane"/>
    <property type="evidence" value="ECO:0007669"/>
    <property type="project" value="UniProtKB-SubCell"/>
</dbReference>
<evidence type="ECO:0000256" key="6">
    <source>
        <dbReference type="SAM" id="MobiDB-lite"/>
    </source>
</evidence>
<feature type="transmembrane region" description="Helical" evidence="7">
    <location>
        <begin position="703"/>
        <end position="725"/>
    </location>
</feature>
<accession>A0A7M4DQU8</accession>
<evidence type="ECO:0000256" key="3">
    <source>
        <dbReference type="ARBA" id="ARBA00022692"/>
    </source>
</evidence>
<dbReference type="InterPro" id="IPR022791">
    <property type="entry name" value="L-PG_synthase/AglD"/>
</dbReference>
<dbReference type="EMBL" id="CACRYJ010000064">
    <property type="protein sequence ID" value="VZO39842.1"/>
    <property type="molecule type" value="Genomic_DNA"/>
</dbReference>
<evidence type="ECO:0008006" key="10">
    <source>
        <dbReference type="Google" id="ProtNLM"/>
    </source>
</evidence>
<dbReference type="Proteomes" id="UP000419743">
    <property type="component" value="Unassembled WGS sequence"/>
</dbReference>
<feature type="transmembrane region" description="Helical" evidence="7">
    <location>
        <begin position="580"/>
        <end position="606"/>
    </location>
</feature>
<dbReference type="PANTHER" id="PTHR39087:SF2">
    <property type="entry name" value="UPF0104 MEMBRANE PROTEIN MJ1595"/>
    <property type="match status" value="1"/>
</dbReference>
<feature type="transmembrane region" description="Helical" evidence="7">
    <location>
        <begin position="52"/>
        <end position="71"/>
    </location>
</feature>
<dbReference type="Pfam" id="PF03706">
    <property type="entry name" value="LPG_synthase_TM"/>
    <property type="match status" value="1"/>
</dbReference>
<dbReference type="PANTHER" id="PTHR39087">
    <property type="entry name" value="UPF0104 MEMBRANE PROTEIN MJ1595"/>
    <property type="match status" value="1"/>
</dbReference>
<feature type="transmembrane region" description="Helical" evidence="7">
    <location>
        <begin position="215"/>
        <end position="237"/>
    </location>
</feature>
<feature type="transmembrane region" description="Helical" evidence="7">
    <location>
        <begin position="543"/>
        <end position="568"/>
    </location>
</feature>
<protein>
    <recommendedName>
        <fullName evidence="10">Flippase-like domain-containing protein</fullName>
    </recommendedName>
</protein>
<evidence type="ECO:0000313" key="8">
    <source>
        <dbReference type="EMBL" id="VZO39842.1"/>
    </source>
</evidence>
<dbReference type="RefSeq" id="WP_156743138.1">
    <property type="nucleotide sequence ID" value="NZ_CACRYJ010000064.1"/>
</dbReference>
<evidence type="ECO:0000256" key="2">
    <source>
        <dbReference type="ARBA" id="ARBA00022475"/>
    </source>
</evidence>
<gene>
    <name evidence="8" type="ORF">HALOF300_04539</name>
</gene>
<name>A0A7M4DQU8_9MICO</name>
<evidence type="ECO:0000256" key="4">
    <source>
        <dbReference type="ARBA" id="ARBA00022989"/>
    </source>
</evidence>
<keyword evidence="5 7" id="KW-0472">Membrane</keyword>
<keyword evidence="2" id="KW-1003">Cell membrane</keyword>
<evidence type="ECO:0000256" key="7">
    <source>
        <dbReference type="SAM" id="Phobius"/>
    </source>
</evidence>